<sequence>MQRGQWSQAEDLIWGSLVAATRGVALWYGEDTGDDTKLREFLRRVGEAEQDRYIRDAFDHLSAMADTAERVRERRTRVDYLILAMDDLDEGIDRLVARIPGGDEPLPSADPDDDVADFGG</sequence>
<comment type="caution">
    <text evidence="2">The sequence shown here is derived from an EMBL/GenBank/DDBJ whole genome shotgun (WGS) entry which is preliminary data.</text>
</comment>
<proteinExistence type="predicted"/>
<feature type="compositionally biased region" description="Acidic residues" evidence="1">
    <location>
        <begin position="110"/>
        <end position="120"/>
    </location>
</feature>
<evidence type="ECO:0000256" key="1">
    <source>
        <dbReference type="SAM" id="MobiDB-lite"/>
    </source>
</evidence>
<accession>A0AA35X5A4</accession>
<evidence type="ECO:0000313" key="3">
    <source>
        <dbReference type="Proteomes" id="UP001174909"/>
    </source>
</evidence>
<evidence type="ECO:0000313" key="2">
    <source>
        <dbReference type="EMBL" id="CAI8038635.1"/>
    </source>
</evidence>
<gene>
    <name evidence="2" type="ORF">GBAR_LOCUS21541</name>
</gene>
<feature type="region of interest" description="Disordered" evidence="1">
    <location>
        <begin position="99"/>
        <end position="120"/>
    </location>
</feature>
<keyword evidence="3" id="KW-1185">Reference proteome</keyword>
<reference evidence="2" key="1">
    <citation type="submission" date="2023-03" db="EMBL/GenBank/DDBJ databases">
        <authorList>
            <person name="Steffen K."/>
            <person name="Cardenas P."/>
        </authorList>
    </citation>
    <scope>NUCLEOTIDE SEQUENCE</scope>
</reference>
<name>A0AA35X5A4_GEOBA</name>
<dbReference type="AlphaFoldDB" id="A0AA35X5A4"/>
<dbReference type="Proteomes" id="UP001174909">
    <property type="component" value="Unassembled WGS sequence"/>
</dbReference>
<organism evidence="2 3">
    <name type="scientific">Geodia barretti</name>
    <name type="common">Barrett's horny sponge</name>
    <dbReference type="NCBI Taxonomy" id="519541"/>
    <lineage>
        <taxon>Eukaryota</taxon>
        <taxon>Metazoa</taxon>
        <taxon>Porifera</taxon>
        <taxon>Demospongiae</taxon>
        <taxon>Heteroscleromorpha</taxon>
        <taxon>Tetractinellida</taxon>
        <taxon>Astrophorina</taxon>
        <taxon>Geodiidae</taxon>
        <taxon>Geodia</taxon>
    </lineage>
</organism>
<protein>
    <submittedName>
        <fullName evidence="2">Uncharacterized protein</fullName>
    </submittedName>
</protein>
<dbReference type="EMBL" id="CASHTH010003003">
    <property type="protein sequence ID" value="CAI8038635.1"/>
    <property type="molecule type" value="Genomic_DNA"/>
</dbReference>